<reference evidence="2" key="1">
    <citation type="submission" date="2019-01" db="EMBL/GenBank/DDBJ databases">
        <title>Gri0909 isolated from a small marine red alga.</title>
        <authorList>
            <person name="Kim J."/>
            <person name="Jeong S.E."/>
            <person name="Jeon C.O."/>
        </authorList>
    </citation>
    <scope>NUCLEOTIDE SEQUENCE [LARGE SCALE GENOMIC DNA]</scope>
    <source>
        <strain evidence="2">Gri0909</strain>
    </source>
</reference>
<evidence type="ECO:0008006" key="3">
    <source>
        <dbReference type="Google" id="ProtNLM"/>
    </source>
</evidence>
<dbReference type="RefSeq" id="WP_127763187.1">
    <property type="nucleotide sequence ID" value="NZ_SADE01000001.1"/>
</dbReference>
<comment type="caution">
    <text evidence="1">The sequence shown here is derived from an EMBL/GenBank/DDBJ whole genome shotgun (WGS) entry which is preliminary data.</text>
</comment>
<accession>A0A437QTJ8</accession>
<dbReference type="EMBL" id="SADE01000001">
    <property type="protein sequence ID" value="RVU37820.1"/>
    <property type="molecule type" value="Genomic_DNA"/>
</dbReference>
<sequence>MFADIAAKMAFGRPRVHKTESLTATERALQSSATDRERPILAICGTPEDRLAWDPIWRLLVTNHRFDAHSLWLDAEDRQRVLKHRCPRKTPAADFIALAQALTRESGSPIHVLGWLEGGDIALRAVLQAPNLFRSLTLFDPRISEILNHIAEGSSIEADFFRDPADTKKSLPIRIPEPVLPAPPAINVATLSALEIDALLMTGEASHPRDQIAVEWLAAHLPNATERVWRENGRKGLFENPEIIANEIAAFLVAT</sequence>
<protein>
    <recommendedName>
        <fullName evidence="3">Alpha/beta hydrolase</fullName>
    </recommendedName>
</protein>
<name>A0A437QTJ8_9PROT</name>
<dbReference type="Proteomes" id="UP000287447">
    <property type="component" value="Unassembled WGS sequence"/>
</dbReference>
<dbReference type="SUPFAM" id="SSF53474">
    <property type="entry name" value="alpha/beta-Hydrolases"/>
    <property type="match status" value="1"/>
</dbReference>
<dbReference type="InterPro" id="IPR029058">
    <property type="entry name" value="AB_hydrolase_fold"/>
</dbReference>
<organism evidence="1 2">
    <name type="scientific">Hwanghaeella grinnelliae</name>
    <dbReference type="NCBI Taxonomy" id="2500179"/>
    <lineage>
        <taxon>Bacteria</taxon>
        <taxon>Pseudomonadati</taxon>
        <taxon>Pseudomonadota</taxon>
        <taxon>Alphaproteobacteria</taxon>
        <taxon>Rhodospirillales</taxon>
        <taxon>Rhodospirillaceae</taxon>
        <taxon>Hwanghaeella</taxon>
    </lineage>
</organism>
<dbReference type="AlphaFoldDB" id="A0A437QTJ8"/>
<evidence type="ECO:0000313" key="1">
    <source>
        <dbReference type="EMBL" id="RVU37820.1"/>
    </source>
</evidence>
<keyword evidence="2" id="KW-1185">Reference proteome</keyword>
<evidence type="ECO:0000313" key="2">
    <source>
        <dbReference type="Proteomes" id="UP000287447"/>
    </source>
</evidence>
<gene>
    <name evidence="1" type="ORF">EOI86_00500</name>
</gene>
<dbReference type="OrthoDB" id="9804723at2"/>
<dbReference type="Gene3D" id="3.40.50.1820">
    <property type="entry name" value="alpha/beta hydrolase"/>
    <property type="match status" value="1"/>
</dbReference>
<proteinExistence type="predicted"/>